<reference evidence="2" key="1">
    <citation type="submission" date="2018-11" db="EMBL/GenBank/DDBJ databases">
        <authorList>
            <consortium name="Genoscope - CEA"/>
            <person name="William W."/>
        </authorList>
    </citation>
    <scope>NUCLEOTIDE SEQUENCE</scope>
</reference>
<evidence type="ECO:0000313" key="1">
    <source>
        <dbReference type="EMBL" id="CAG7861160.1"/>
    </source>
</evidence>
<organism evidence="2">
    <name type="scientific">Brassica campestris</name>
    <name type="common">Field mustard</name>
    <dbReference type="NCBI Taxonomy" id="3711"/>
    <lineage>
        <taxon>Eukaryota</taxon>
        <taxon>Viridiplantae</taxon>
        <taxon>Streptophyta</taxon>
        <taxon>Embryophyta</taxon>
        <taxon>Tracheophyta</taxon>
        <taxon>Spermatophyta</taxon>
        <taxon>Magnoliopsida</taxon>
        <taxon>eudicotyledons</taxon>
        <taxon>Gunneridae</taxon>
        <taxon>Pentapetalae</taxon>
        <taxon>rosids</taxon>
        <taxon>malvids</taxon>
        <taxon>Brassicales</taxon>
        <taxon>Brassicaceae</taxon>
        <taxon>Brassiceae</taxon>
        <taxon>Brassica</taxon>
    </lineage>
</organism>
<name>A0A3P5XXR3_BRACM</name>
<accession>A0A3P5XXR3</accession>
<dbReference type="Proteomes" id="UP000694005">
    <property type="component" value="Chromosome A09"/>
</dbReference>
<dbReference type="AlphaFoldDB" id="A0A3P5XXR3"/>
<sequence>YYLSATFWSAALYCYLQFSVKAYPSFETLVTCCWIHLPLLHAFARFDYLAWRFTSQQSIFWKRCLLASEFADVSSPVGYVENFPTWWLMERGS</sequence>
<evidence type="ECO:0000313" key="2">
    <source>
        <dbReference type="EMBL" id="VDC59549.1"/>
    </source>
</evidence>
<dbReference type="EMBL" id="LS974625">
    <property type="protein sequence ID" value="CAG7861160.1"/>
    <property type="molecule type" value="Genomic_DNA"/>
</dbReference>
<protein>
    <submittedName>
        <fullName evidence="1">Uncharacterized protein</fullName>
    </submittedName>
</protein>
<gene>
    <name evidence="2" type="ORF">BRAA09T37160Z</name>
    <name evidence="1" type="ORF">BRAPAZ1V2_A09P16270.2</name>
</gene>
<dbReference type="Gramene" id="A09p16270.2_BraZ1">
    <property type="protein sequence ID" value="A09p16270.2_BraZ1.CDS"/>
    <property type="gene ID" value="A09g16270.2_BraZ1"/>
</dbReference>
<feature type="non-terminal residue" evidence="2">
    <location>
        <position position="1"/>
    </location>
</feature>
<proteinExistence type="predicted"/>
<dbReference type="EMBL" id="LR031568">
    <property type="protein sequence ID" value="VDC59549.1"/>
    <property type="molecule type" value="Genomic_DNA"/>
</dbReference>